<evidence type="ECO:0000313" key="1">
    <source>
        <dbReference type="EMBL" id="TFK52212.1"/>
    </source>
</evidence>
<accession>A0A5C3N4Z2</accession>
<name>A0A5C3N4Z2_9AGAM</name>
<sequence>MPSYAYLFIPDLNLIRGVCGYSGARSRSFRQRRETTGITLVCCVVALYCTNSSVSMVKYSSKYERPHSLARHSDYGRLRRQSLDGIARTKEAL</sequence>
<proteinExistence type="predicted"/>
<dbReference type="EMBL" id="ML213509">
    <property type="protein sequence ID" value="TFK52212.1"/>
    <property type="molecule type" value="Genomic_DNA"/>
</dbReference>
<evidence type="ECO:0000313" key="2">
    <source>
        <dbReference type="Proteomes" id="UP000305948"/>
    </source>
</evidence>
<protein>
    <submittedName>
        <fullName evidence="1">Uncharacterized protein</fullName>
    </submittedName>
</protein>
<gene>
    <name evidence="1" type="ORF">OE88DRAFT_1657337</name>
</gene>
<keyword evidence="2" id="KW-1185">Reference proteome</keyword>
<reference evidence="1 2" key="1">
    <citation type="journal article" date="2019" name="Nat. Ecol. Evol.">
        <title>Megaphylogeny resolves global patterns of mushroom evolution.</title>
        <authorList>
            <person name="Varga T."/>
            <person name="Krizsan K."/>
            <person name="Foldi C."/>
            <person name="Dima B."/>
            <person name="Sanchez-Garcia M."/>
            <person name="Sanchez-Ramirez S."/>
            <person name="Szollosi G.J."/>
            <person name="Szarkandi J.G."/>
            <person name="Papp V."/>
            <person name="Albert L."/>
            <person name="Andreopoulos W."/>
            <person name="Angelini C."/>
            <person name="Antonin V."/>
            <person name="Barry K.W."/>
            <person name="Bougher N.L."/>
            <person name="Buchanan P."/>
            <person name="Buyck B."/>
            <person name="Bense V."/>
            <person name="Catcheside P."/>
            <person name="Chovatia M."/>
            <person name="Cooper J."/>
            <person name="Damon W."/>
            <person name="Desjardin D."/>
            <person name="Finy P."/>
            <person name="Geml J."/>
            <person name="Haridas S."/>
            <person name="Hughes K."/>
            <person name="Justo A."/>
            <person name="Karasinski D."/>
            <person name="Kautmanova I."/>
            <person name="Kiss B."/>
            <person name="Kocsube S."/>
            <person name="Kotiranta H."/>
            <person name="LaButti K.M."/>
            <person name="Lechner B.E."/>
            <person name="Liimatainen K."/>
            <person name="Lipzen A."/>
            <person name="Lukacs Z."/>
            <person name="Mihaltcheva S."/>
            <person name="Morgado L.N."/>
            <person name="Niskanen T."/>
            <person name="Noordeloos M.E."/>
            <person name="Ohm R.A."/>
            <person name="Ortiz-Santana B."/>
            <person name="Ovrebo C."/>
            <person name="Racz N."/>
            <person name="Riley R."/>
            <person name="Savchenko A."/>
            <person name="Shiryaev A."/>
            <person name="Soop K."/>
            <person name="Spirin V."/>
            <person name="Szebenyi C."/>
            <person name="Tomsovsky M."/>
            <person name="Tulloss R.E."/>
            <person name="Uehling J."/>
            <person name="Grigoriev I.V."/>
            <person name="Vagvolgyi C."/>
            <person name="Papp T."/>
            <person name="Martin F.M."/>
            <person name="Miettinen O."/>
            <person name="Hibbett D.S."/>
            <person name="Nagy L.G."/>
        </authorList>
    </citation>
    <scope>NUCLEOTIDE SEQUENCE [LARGE SCALE GENOMIC DNA]</scope>
    <source>
        <strain evidence="1 2">OMC1185</strain>
    </source>
</reference>
<dbReference type="Proteomes" id="UP000305948">
    <property type="component" value="Unassembled WGS sequence"/>
</dbReference>
<dbReference type="AlphaFoldDB" id="A0A5C3N4Z2"/>
<organism evidence="1 2">
    <name type="scientific">Heliocybe sulcata</name>
    <dbReference type="NCBI Taxonomy" id="5364"/>
    <lineage>
        <taxon>Eukaryota</taxon>
        <taxon>Fungi</taxon>
        <taxon>Dikarya</taxon>
        <taxon>Basidiomycota</taxon>
        <taxon>Agaricomycotina</taxon>
        <taxon>Agaricomycetes</taxon>
        <taxon>Gloeophyllales</taxon>
        <taxon>Gloeophyllaceae</taxon>
        <taxon>Heliocybe</taxon>
    </lineage>
</organism>